<evidence type="ECO:0000313" key="6">
    <source>
        <dbReference type="Ensembl" id="ENSNNAP00000029896.1"/>
    </source>
</evidence>
<dbReference type="InterPro" id="IPR006052">
    <property type="entry name" value="TNF_dom"/>
</dbReference>
<dbReference type="Ensembl" id="ENSNNAT00000031365.1">
    <property type="protein sequence ID" value="ENSNNAP00000029896.1"/>
    <property type="gene ID" value="ENSNNAG00000019148.1"/>
</dbReference>
<evidence type="ECO:0000256" key="3">
    <source>
        <dbReference type="ARBA" id="ARBA00022514"/>
    </source>
</evidence>
<proteinExistence type="inferred from homology"/>
<dbReference type="OMA" id="AYENSAW"/>
<keyword evidence="3" id="KW-0202">Cytokine</keyword>
<keyword evidence="7" id="KW-1185">Reference proteome</keyword>
<dbReference type="GO" id="GO:0005615">
    <property type="term" value="C:extracellular space"/>
    <property type="evidence" value="ECO:0007669"/>
    <property type="project" value="UniProtKB-KW"/>
</dbReference>
<protein>
    <recommendedName>
        <fullName evidence="5">THD domain-containing protein</fullName>
    </recommendedName>
</protein>
<keyword evidence="4" id="KW-0472">Membrane</keyword>
<dbReference type="OrthoDB" id="9936525at2759"/>
<reference evidence="6" key="1">
    <citation type="submission" date="2025-08" db="UniProtKB">
        <authorList>
            <consortium name="Ensembl"/>
        </authorList>
    </citation>
    <scope>IDENTIFICATION</scope>
</reference>
<evidence type="ECO:0000256" key="2">
    <source>
        <dbReference type="ARBA" id="ARBA00008670"/>
    </source>
</evidence>
<dbReference type="SUPFAM" id="SSF49842">
    <property type="entry name" value="TNF-like"/>
    <property type="match status" value="1"/>
</dbReference>
<dbReference type="PROSITE" id="PS50049">
    <property type="entry name" value="THD_2"/>
    <property type="match status" value="1"/>
</dbReference>
<accession>A0A8C7E7P1</accession>
<dbReference type="SMART" id="SM00207">
    <property type="entry name" value="TNF"/>
    <property type="match status" value="1"/>
</dbReference>
<dbReference type="PANTHER" id="PTHR11471">
    <property type="entry name" value="TUMOR NECROSIS FACTOR FAMILY MEMBER"/>
    <property type="match status" value="1"/>
</dbReference>
<evidence type="ECO:0000259" key="5">
    <source>
        <dbReference type="PROSITE" id="PS50049"/>
    </source>
</evidence>
<dbReference type="Gene3D" id="2.60.120.40">
    <property type="match status" value="1"/>
</dbReference>
<dbReference type="Pfam" id="PF00229">
    <property type="entry name" value="TNF"/>
    <property type="match status" value="1"/>
</dbReference>
<comment type="similarity">
    <text evidence="2">Belongs to the tumor necrosis factor family.</text>
</comment>
<feature type="domain" description="THD" evidence="5">
    <location>
        <begin position="25"/>
        <end position="180"/>
    </location>
</feature>
<evidence type="ECO:0000256" key="4">
    <source>
        <dbReference type="ARBA" id="ARBA00023136"/>
    </source>
</evidence>
<dbReference type="GO" id="GO:0005125">
    <property type="term" value="F:cytokine activity"/>
    <property type="evidence" value="ECO:0007669"/>
    <property type="project" value="UniProtKB-KW"/>
</dbReference>
<dbReference type="GO" id="GO:0005164">
    <property type="term" value="F:tumor necrosis factor receptor binding"/>
    <property type="evidence" value="ECO:0007669"/>
    <property type="project" value="InterPro"/>
</dbReference>
<dbReference type="InterPro" id="IPR008983">
    <property type="entry name" value="Tumour_necrosis_fac-like_dom"/>
</dbReference>
<organism evidence="6 7">
    <name type="scientific">Naja naja</name>
    <name type="common">Indian cobra</name>
    <dbReference type="NCBI Taxonomy" id="35670"/>
    <lineage>
        <taxon>Eukaryota</taxon>
        <taxon>Metazoa</taxon>
        <taxon>Chordata</taxon>
        <taxon>Craniata</taxon>
        <taxon>Vertebrata</taxon>
        <taxon>Euteleostomi</taxon>
        <taxon>Lepidosauria</taxon>
        <taxon>Squamata</taxon>
        <taxon>Bifurcata</taxon>
        <taxon>Unidentata</taxon>
        <taxon>Episquamata</taxon>
        <taxon>Toxicofera</taxon>
        <taxon>Serpentes</taxon>
        <taxon>Colubroidea</taxon>
        <taxon>Elapidae</taxon>
        <taxon>Elapinae</taxon>
        <taxon>Naja</taxon>
    </lineage>
</organism>
<dbReference type="GO" id="GO:0016020">
    <property type="term" value="C:membrane"/>
    <property type="evidence" value="ECO:0007669"/>
    <property type="project" value="UniProtKB-SubCell"/>
</dbReference>
<sequence>QRHYSENRIVSLNVQREPANKLDFSFSLFTVSSQISRTTCVNVNQDGSILLWENLPENNQFQLDEESISFIIPKGGQYFIYSQVTFSCSRCNCEESFCCGKNTKDAKPVWQKIKYKAVGYPEPNDVIISFSSMNETKSLKSLYLARIMTFVKGDELLVYVSHPALVQADMRSTFFGAYFIS</sequence>
<comment type="subcellular location">
    <subcellularLocation>
        <location evidence="1">Membrane</location>
    </subcellularLocation>
</comment>
<dbReference type="AlphaFoldDB" id="A0A8C7E7P1"/>
<evidence type="ECO:0000313" key="7">
    <source>
        <dbReference type="Proteomes" id="UP000694559"/>
    </source>
</evidence>
<dbReference type="PANTHER" id="PTHR11471:SF24">
    <property type="entry name" value="TUMOR NECROSIS FACTOR LIGAND SUPERFAMILY MEMBER 15"/>
    <property type="match status" value="1"/>
</dbReference>
<reference evidence="6" key="2">
    <citation type="submission" date="2025-09" db="UniProtKB">
        <authorList>
            <consortium name="Ensembl"/>
        </authorList>
    </citation>
    <scope>IDENTIFICATION</scope>
</reference>
<dbReference type="GeneTree" id="ENSGT00990000212723"/>
<evidence type="ECO:0000256" key="1">
    <source>
        <dbReference type="ARBA" id="ARBA00004370"/>
    </source>
</evidence>
<dbReference type="GO" id="GO:0006955">
    <property type="term" value="P:immune response"/>
    <property type="evidence" value="ECO:0007669"/>
    <property type="project" value="InterPro"/>
</dbReference>
<name>A0A8C7E7P1_NAJNA</name>
<dbReference type="Proteomes" id="UP000694559">
    <property type="component" value="Unplaced"/>
</dbReference>